<reference evidence="5 6" key="1">
    <citation type="submission" date="2015-06" db="EMBL/GenBank/DDBJ databases">
        <title>Draft genome sequencing of a biphenyl-degrading bacterium, Janthinobacterium lividum MEG1.</title>
        <authorList>
            <person name="Shimodaira J."/>
            <person name="Hatta T."/>
        </authorList>
    </citation>
    <scope>NUCLEOTIDE SEQUENCE [LARGE SCALE GENOMIC DNA]</scope>
    <source>
        <strain evidence="5 6">MEG1</strain>
    </source>
</reference>
<accession>A0A1S1U5N7</accession>
<dbReference type="InterPro" id="IPR004358">
    <property type="entry name" value="Sig_transdc_His_kin-like_C"/>
</dbReference>
<dbReference type="InterPro" id="IPR036097">
    <property type="entry name" value="HisK_dim/P_sf"/>
</dbReference>
<dbReference type="EMBL" id="LFKP01000011">
    <property type="protein sequence ID" value="OHV94941.1"/>
    <property type="molecule type" value="Genomic_DNA"/>
</dbReference>
<dbReference type="InterPro" id="IPR003661">
    <property type="entry name" value="HisK_dim/P_dom"/>
</dbReference>
<gene>
    <name evidence="5" type="ORF">AKG95_21855</name>
</gene>
<comment type="catalytic activity">
    <reaction evidence="1">
        <text>ATP + protein L-histidine = ADP + protein N-phospho-L-histidine.</text>
        <dbReference type="EC" id="2.7.13.3"/>
    </reaction>
</comment>
<dbReference type="InterPro" id="IPR003594">
    <property type="entry name" value="HATPase_dom"/>
</dbReference>
<name>A0A1S1U5N7_9BURK</name>
<dbReference type="PANTHER" id="PTHR43547">
    <property type="entry name" value="TWO-COMPONENT HISTIDINE KINASE"/>
    <property type="match status" value="1"/>
</dbReference>
<dbReference type="AlphaFoldDB" id="A0A1S1U5N7"/>
<evidence type="ECO:0000313" key="6">
    <source>
        <dbReference type="Proteomes" id="UP000179840"/>
    </source>
</evidence>
<dbReference type="PANTHER" id="PTHR43547:SF2">
    <property type="entry name" value="HYBRID SIGNAL TRANSDUCTION HISTIDINE KINASE C"/>
    <property type="match status" value="1"/>
</dbReference>
<feature type="domain" description="Histidine kinase" evidence="4">
    <location>
        <begin position="158"/>
        <end position="376"/>
    </location>
</feature>
<dbReference type="CDD" id="cd00075">
    <property type="entry name" value="HATPase"/>
    <property type="match status" value="1"/>
</dbReference>
<dbReference type="CDD" id="cd00082">
    <property type="entry name" value="HisKA"/>
    <property type="match status" value="1"/>
</dbReference>
<evidence type="ECO:0000256" key="2">
    <source>
        <dbReference type="ARBA" id="ARBA00012438"/>
    </source>
</evidence>
<dbReference type="PROSITE" id="PS50109">
    <property type="entry name" value="HIS_KIN"/>
    <property type="match status" value="1"/>
</dbReference>
<dbReference type="InterPro" id="IPR005467">
    <property type="entry name" value="His_kinase_dom"/>
</dbReference>
<protein>
    <recommendedName>
        <fullName evidence="2">histidine kinase</fullName>
        <ecNumber evidence="2">2.7.13.3</ecNumber>
    </recommendedName>
</protein>
<dbReference type="Gene3D" id="3.30.565.10">
    <property type="entry name" value="Histidine kinase-like ATPase, C-terminal domain"/>
    <property type="match status" value="1"/>
</dbReference>
<dbReference type="Gene3D" id="1.10.287.130">
    <property type="match status" value="1"/>
</dbReference>
<evidence type="ECO:0000256" key="1">
    <source>
        <dbReference type="ARBA" id="ARBA00000085"/>
    </source>
</evidence>
<sequence>MKLSCFITDHLEQILVEWELFASSLPIPGAAISKAELRDHAKQMLETIVRDMDVIENAAQRKKKSTTGVSEIEGKETAAATHGSLRQQIGFTLPQLTAEFRAMRASVLRLWMAQVSVASKTATQDILRFNEAIDKALQESAIRYSQQSDRTRNTFLAILSHDLRSPLSTMTMAGALLSRPSANPSSTVEIGARVARSAAAMTTMVNDLLEFARTQLGGHMPVSPSLGDIGEICKTAVEDASAAHPKCKFELSTTGEMIGDFDAPRLAQLFSNLLNNAAQYRTDDQPVSITACGDADMAVVQVKNFGRQIPEASLKTIFDPLVQLAISDEYKSPNATSIGLGLFIAREIACAHGGTIGAESSLECGTVFTVRLPRVALNAGANGG</sequence>
<evidence type="ECO:0000259" key="4">
    <source>
        <dbReference type="PROSITE" id="PS50109"/>
    </source>
</evidence>
<comment type="caution">
    <text evidence="5">The sequence shown here is derived from an EMBL/GenBank/DDBJ whole genome shotgun (WGS) entry which is preliminary data.</text>
</comment>
<dbReference type="SMART" id="SM00387">
    <property type="entry name" value="HATPase_c"/>
    <property type="match status" value="1"/>
</dbReference>
<dbReference type="SMART" id="SM00388">
    <property type="entry name" value="HisKA"/>
    <property type="match status" value="1"/>
</dbReference>
<evidence type="ECO:0000256" key="3">
    <source>
        <dbReference type="ARBA" id="ARBA00022553"/>
    </source>
</evidence>
<dbReference type="PRINTS" id="PR00344">
    <property type="entry name" value="BCTRLSENSOR"/>
</dbReference>
<dbReference type="Pfam" id="PF02518">
    <property type="entry name" value="HATPase_c"/>
    <property type="match status" value="1"/>
</dbReference>
<dbReference type="GO" id="GO:0000155">
    <property type="term" value="F:phosphorelay sensor kinase activity"/>
    <property type="evidence" value="ECO:0007669"/>
    <property type="project" value="InterPro"/>
</dbReference>
<dbReference type="SUPFAM" id="SSF47384">
    <property type="entry name" value="Homodimeric domain of signal transducing histidine kinase"/>
    <property type="match status" value="1"/>
</dbReference>
<keyword evidence="3" id="KW-0597">Phosphoprotein</keyword>
<dbReference type="SUPFAM" id="SSF55874">
    <property type="entry name" value="ATPase domain of HSP90 chaperone/DNA topoisomerase II/histidine kinase"/>
    <property type="match status" value="1"/>
</dbReference>
<dbReference type="InterPro" id="IPR036890">
    <property type="entry name" value="HATPase_C_sf"/>
</dbReference>
<dbReference type="EC" id="2.7.13.3" evidence="2"/>
<dbReference type="RefSeq" id="WP_071079011.1">
    <property type="nucleotide sequence ID" value="NZ_LFKP01000011.1"/>
</dbReference>
<dbReference type="Proteomes" id="UP000179840">
    <property type="component" value="Unassembled WGS sequence"/>
</dbReference>
<organism evidence="5 6">
    <name type="scientific">Janthinobacterium lividum</name>
    <dbReference type="NCBI Taxonomy" id="29581"/>
    <lineage>
        <taxon>Bacteria</taxon>
        <taxon>Pseudomonadati</taxon>
        <taxon>Pseudomonadota</taxon>
        <taxon>Betaproteobacteria</taxon>
        <taxon>Burkholderiales</taxon>
        <taxon>Oxalobacteraceae</taxon>
        <taxon>Janthinobacterium</taxon>
    </lineage>
</organism>
<dbReference type="Pfam" id="PF00512">
    <property type="entry name" value="HisKA"/>
    <property type="match status" value="1"/>
</dbReference>
<evidence type="ECO:0000313" key="5">
    <source>
        <dbReference type="EMBL" id="OHV94941.1"/>
    </source>
</evidence>
<proteinExistence type="predicted"/>